<dbReference type="SUPFAM" id="SSF103481">
    <property type="entry name" value="Multidrug resistance efflux transporter EmrE"/>
    <property type="match status" value="1"/>
</dbReference>
<keyword evidence="3 5" id="KW-1133">Transmembrane helix</keyword>
<proteinExistence type="predicted"/>
<dbReference type="InterPro" id="IPR004853">
    <property type="entry name" value="Sugar_P_trans_dom"/>
</dbReference>
<dbReference type="EMBL" id="CM003379">
    <property type="protein sequence ID" value="KOM51426.1"/>
    <property type="molecule type" value="Genomic_DNA"/>
</dbReference>
<feature type="transmembrane region" description="Helical" evidence="5">
    <location>
        <begin position="426"/>
        <end position="444"/>
    </location>
</feature>
<organism evidence="7 8">
    <name type="scientific">Phaseolus angularis</name>
    <name type="common">Azuki bean</name>
    <name type="synonym">Vigna angularis</name>
    <dbReference type="NCBI Taxonomy" id="3914"/>
    <lineage>
        <taxon>Eukaryota</taxon>
        <taxon>Viridiplantae</taxon>
        <taxon>Streptophyta</taxon>
        <taxon>Embryophyta</taxon>
        <taxon>Tracheophyta</taxon>
        <taxon>Spermatophyta</taxon>
        <taxon>Magnoliopsida</taxon>
        <taxon>eudicotyledons</taxon>
        <taxon>Gunneridae</taxon>
        <taxon>Pentapetalae</taxon>
        <taxon>rosids</taxon>
        <taxon>fabids</taxon>
        <taxon>Fabales</taxon>
        <taxon>Fabaceae</taxon>
        <taxon>Papilionoideae</taxon>
        <taxon>50 kb inversion clade</taxon>
        <taxon>NPAAA clade</taxon>
        <taxon>indigoferoid/millettioid clade</taxon>
        <taxon>Phaseoleae</taxon>
        <taxon>Vigna</taxon>
    </lineage>
</organism>
<evidence type="ECO:0000313" key="7">
    <source>
        <dbReference type="EMBL" id="KOM51426.1"/>
    </source>
</evidence>
<dbReference type="InterPro" id="IPR050186">
    <property type="entry name" value="TPT_transporter"/>
</dbReference>
<dbReference type="InterPro" id="IPR037185">
    <property type="entry name" value="EmrE-like"/>
</dbReference>
<feature type="transmembrane region" description="Helical" evidence="5">
    <location>
        <begin position="159"/>
        <end position="179"/>
    </location>
</feature>
<accession>A0A0L9V8M3</accession>
<sequence length="483" mass="54221">MVQSELGSENGVTGVDDVGLESLGLGIRRELSFSRWCDDDDGDGSIHLDRELGNVDVSLAEGYDFELPIPQKNELQSKALDRERFFHQKFQQRSMQTNGIGTMDDDFVHRRGNGPEKYVSFDIEDKSEGGTNGVDSYISGDVDESLDKSSQNPINLANILKTLFLILMWYTFSLFLTVYNKSLLGDHMGKFPAPFLMNTIHFTMQAAFSRFITWFWSHRFETKVVVSWRDYFLRGKYAVPVSNSCYNRWTLPLTVVPTAFGTAMDINLSNASLVFISVTFATMCKSAAPIFLLLFAFAFRLETPSFRLSGIILIISFGILLTGLKNPITLMSYVTPVMAVATALLSLALDPWDEFRENQYFDNSVHITRSCLLMLLGGSIAFLMVLTEYVLISVTSAVTVTIAGVVKEAVTILVAVLYFHDRFTWLKAYGLLIILVGVSLFNWYKYLKLRKGHAGGSDMAEPSIDSAAKYVILEEMDEQEDII</sequence>
<dbReference type="Pfam" id="PF03151">
    <property type="entry name" value="TPT"/>
    <property type="match status" value="2"/>
</dbReference>
<dbReference type="AlphaFoldDB" id="A0A0L9V8M3"/>
<evidence type="ECO:0000256" key="3">
    <source>
        <dbReference type="ARBA" id="ARBA00022989"/>
    </source>
</evidence>
<name>A0A0L9V8M3_PHAAN</name>
<dbReference type="STRING" id="3914.A0A0L9V8M3"/>
<protein>
    <recommendedName>
        <fullName evidence="6">Sugar phosphate transporter domain-containing protein</fullName>
    </recommendedName>
</protein>
<dbReference type="Gramene" id="KOM51426">
    <property type="protein sequence ID" value="KOM51426"/>
    <property type="gene ID" value="LR48_Vigan09g008500"/>
</dbReference>
<keyword evidence="4 5" id="KW-0472">Membrane</keyword>
<feature type="transmembrane region" description="Helical" evidence="5">
    <location>
        <begin position="273"/>
        <end position="299"/>
    </location>
</feature>
<evidence type="ECO:0000259" key="6">
    <source>
        <dbReference type="Pfam" id="PF03151"/>
    </source>
</evidence>
<evidence type="ECO:0000256" key="5">
    <source>
        <dbReference type="SAM" id="Phobius"/>
    </source>
</evidence>
<feature type="domain" description="Sugar phosphate transporter" evidence="6">
    <location>
        <begin position="330"/>
        <end position="442"/>
    </location>
</feature>
<gene>
    <name evidence="7" type="ORF">LR48_Vigan09g008500</name>
</gene>
<evidence type="ECO:0000256" key="4">
    <source>
        <dbReference type="ARBA" id="ARBA00023136"/>
    </source>
</evidence>
<feature type="domain" description="Sugar phosphate transporter" evidence="6">
    <location>
        <begin position="161"/>
        <end position="325"/>
    </location>
</feature>
<feature type="transmembrane region" description="Helical" evidence="5">
    <location>
        <begin position="306"/>
        <end position="324"/>
    </location>
</feature>
<keyword evidence="2 5" id="KW-0812">Transmembrane</keyword>
<feature type="transmembrane region" description="Helical" evidence="5">
    <location>
        <begin position="398"/>
        <end position="419"/>
    </location>
</feature>
<comment type="subcellular location">
    <subcellularLocation>
        <location evidence="1">Membrane</location>
        <topology evidence="1">Multi-pass membrane protein</topology>
    </subcellularLocation>
</comment>
<evidence type="ECO:0000256" key="1">
    <source>
        <dbReference type="ARBA" id="ARBA00004141"/>
    </source>
</evidence>
<feature type="transmembrane region" description="Helical" evidence="5">
    <location>
        <begin position="370"/>
        <end position="392"/>
    </location>
</feature>
<dbReference type="PANTHER" id="PTHR11132">
    <property type="entry name" value="SOLUTE CARRIER FAMILY 35"/>
    <property type="match status" value="1"/>
</dbReference>
<dbReference type="Proteomes" id="UP000053144">
    <property type="component" value="Chromosome 9"/>
</dbReference>
<evidence type="ECO:0000313" key="8">
    <source>
        <dbReference type="Proteomes" id="UP000053144"/>
    </source>
</evidence>
<feature type="transmembrane region" description="Helical" evidence="5">
    <location>
        <begin position="330"/>
        <end position="349"/>
    </location>
</feature>
<dbReference type="OMA" id="AHLMGDQ"/>
<evidence type="ECO:0000256" key="2">
    <source>
        <dbReference type="ARBA" id="ARBA00022692"/>
    </source>
</evidence>
<dbReference type="GO" id="GO:0016020">
    <property type="term" value="C:membrane"/>
    <property type="evidence" value="ECO:0007669"/>
    <property type="project" value="UniProtKB-SubCell"/>
</dbReference>
<reference evidence="8" key="1">
    <citation type="journal article" date="2015" name="Proc. Natl. Acad. Sci. U.S.A.">
        <title>Genome sequencing of adzuki bean (Vigna angularis) provides insight into high starch and low fat accumulation and domestication.</title>
        <authorList>
            <person name="Yang K."/>
            <person name="Tian Z."/>
            <person name="Chen C."/>
            <person name="Luo L."/>
            <person name="Zhao B."/>
            <person name="Wang Z."/>
            <person name="Yu L."/>
            <person name="Li Y."/>
            <person name="Sun Y."/>
            <person name="Li W."/>
            <person name="Chen Y."/>
            <person name="Li Y."/>
            <person name="Zhang Y."/>
            <person name="Ai D."/>
            <person name="Zhao J."/>
            <person name="Shang C."/>
            <person name="Ma Y."/>
            <person name="Wu B."/>
            <person name="Wang M."/>
            <person name="Gao L."/>
            <person name="Sun D."/>
            <person name="Zhang P."/>
            <person name="Guo F."/>
            <person name="Wang W."/>
            <person name="Li Y."/>
            <person name="Wang J."/>
            <person name="Varshney R.K."/>
            <person name="Wang J."/>
            <person name="Ling H.Q."/>
            <person name="Wan P."/>
        </authorList>
    </citation>
    <scope>NUCLEOTIDE SEQUENCE</scope>
    <source>
        <strain evidence="8">cv. Jingnong 6</strain>
    </source>
</reference>